<keyword evidence="2" id="KW-1185">Reference proteome</keyword>
<proteinExistence type="predicted"/>
<evidence type="ECO:0008006" key="3">
    <source>
        <dbReference type="Google" id="ProtNLM"/>
    </source>
</evidence>
<name>K2N0B4_TRYCR</name>
<dbReference type="OrthoDB" id="247845at2759"/>
<evidence type="ECO:0000313" key="2">
    <source>
        <dbReference type="Proteomes" id="UP000007350"/>
    </source>
</evidence>
<dbReference type="Pfam" id="PF19042">
    <property type="entry name" value="CBP110"/>
    <property type="match status" value="1"/>
</dbReference>
<dbReference type="InterPro" id="IPR043966">
    <property type="entry name" value="CBP110"/>
</dbReference>
<dbReference type="GO" id="GO:0005846">
    <property type="term" value="C:nuclear cap binding complex"/>
    <property type="evidence" value="ECO:0007669"/>
    <property type="project" value="InterPro"/>
</dbReference>
<sequence>MTVPEINEENVRERGGEVPFSFLFSTLQSGAAAAESAQKTSDQWLWYFYLTAWSRPFFPHMLPPRPLCMGKGNNKNSKRKGKSGDVGLSFEESLALVGFPAADLVAAYDAQWHLQSQTSEAAELRAKSLTRVGSDCMYPPLPRVVESSFGRVFRALAVHEYLSAPSLSSSLLTSSSSSVEKLVQKALGITRQNHQQDAEENAGKIVTEEKAIESALQEMFSPDAKTSQYPLLFTLEGTTSTDGSDVGTRNKMEAEEKEFIKEAYRGRLFAALTVEVFFRVKKLCACMLLAFVGASGGKVARARACGVVVGIVEYAIAYRCYREDGTGRCPLTAAALLLCSLVEVQDTVTRERLTEDGKEENEEEEGLSGGLIATIIVASLQELLFAAVVGGPVAPHRLPPGVAPGAPKSLKKTSAKSKQQQQEPFFELTVRPVVLRALALHEVDALLQVLLPVLLQQVGFEWPWSESLRRARLLEKIPQESVTILEGVRLNSQAVFDELLAAVGRRTYVSRFQNILPQSYESLFVAAFPTEVEDDGGAHSDGDGKGNENAQRPLFIMPKYYKAAGEALIEFFATSGLSGTTVRETERVLIRNTDVQPMIVQLQALGRRADDMDDSDDHNHLTEDRNLLSTVRLSDSEKQKLLLRYRCEVLLASIVVYTQLQTLSLVQQLVRQLAPLIEKLLLPLMQERTLRRPFVVRRKKHSLGDDDTSEEGNIEFTPEFKVLMDDIHYEFYPLEWIPEVLNAQLKGDSSELDASKLAFYSVFAAVAYQFGIVLHGGPQGLRGGDDTDYKDRVKAYRFFHVLLLNSLVDAVTSSCELEGAMALAATRRVGGAHRQNYGNDILNDESSQALLGQCGAASFHAVVNPADVIFALAQCLLPPKLILSPKTAMVGLEDENQRPCEGWLRRVIEWTQSTRTRWAMQRQTVVGSTVPLAFLPNSLTFDAVPLAREVIRGIRRRLVEKVHVKKVVSTTGQCTLSDPLLQQHLLSLQSLLEIIALLPQHSSENNAKMFSAAELLWYSPLFSRELQLSGHFLT</sequence>
<comment type="caution">
    <text evidence="1">The sequence shown here is derived from an EMBL/GenBank/DDBJ whole genome shotgun (WGS) entry which is preliminary data.</text>
</comment>
<accession>K2N0B4</accession>
<evidence type="ECO:0000313" key="1">
    <source>
        <dbReference type="EMBL" id="EKF32810.1"/>
    </source>
</evidence>
<dbReference type="AlphaFoldDB" id="K2N0B4"/>
<protein>
    <recommendedName>
        <fullName evidence="3">Nuclear cap binding complex subunit CBP110</fullName>
    </recommendedName>
</protein>
<gene>
    <name evidence="1" type="ORF">MOQ_003334</name>
</gene>
<dbReference type="Proteomes" id="UP000007350">
    <property type="component" value="Unassembled WGS sequence"/>
</dbReference>
<organism evidence="1 2">
    <name type="scientific">Trypanosoma cruzi marinkellei</name>
    <dbReference type="NCBI Taxonomy" id="85056"/>
    <lineage>
        <taxon>Eukaryota</taxon>
        <taxon>Discoba</taxon>
        <taxon>Euglenozoa</taxon>
        <taxon>Kinetoplastea</taxon>
        <taxon>Metakinetoplastina</taxon>
        <taxon>Trypanosomatida</taxon>
        <taxon>Trypanosomatidae</taxon>
        <taxon>Trypanosoma</taxon>
        <taxon>Schizotrypanum</taxon>
    </lineage>
</organism>
<reference evidence="1 2" key="1">
    <citation type="journal article" date="2012" name="BMC Genomics">
        <title>Comparative genomic analysis of human infective Trypanosoma cruzi lineages with the bat-restricted subspecies T. cruzi marinkellei.</title>
        <authorList>
            <person name="Franzen O."/>
            <person name="Talavera-Lopez C."/>
            <person name="Ochaya S."/>
            <person name="Butler C.E."/>
            <person name="Messenger L.A."/>
            <person name="Lewis M.D."/>
            <person name="Llewellyn M.S."/>
            <person name="Marinkelle C.J."/>
            <person name="Tyler K.M."/>
            <person name="Miles M.A."/>
            <person name="Andersson B."/>
        </authorList>
    </citation>
    <scope>NUCLEOTIDE SEQUENCE [LARGE SCALE GENOMIC DNA]</scope>
    <source>
        <strain evidence="1 2">B7</strain>
    </source>
</reference>
<dbReference type="EMBL" id="AHKC01009587">
    <property type="protein sequence ID" value="EKF32810.1"/>
    <property type="molecule type" value="Genomic_DNA"/>
</dbReference>